<proteinExistence type="predicted"/>
<evidence type="ECO:0000256" key="9">
    <source>
        <dbReference type="ARBA" id="ARBA00023204"/>
    </source>
</evidence>
<dbReference type="GeneID" id="103583724"/>
<evidence type="ECO:0000256" key="4">
    <source>
        <dbReference type="ARBA" id="ARBA00022741"/>
    </source>
</evidence>
<evidence type="ECO:0000256" key="6">
    <source>
        <dbReference type="ARBA" id="ARBA00022840"/>
    </source>
</evidence>
<keyword evidence="8" id="KW-0233">DNA recombination</keyword>
<evidence type="ECO:0000256" key="8">
    <source>
        <dbReference type="ARBA" id="ARBA00023172"/>
    </source>
</evidence>
<keyword evidence="11" id="KW-1185">Reference proteome</keyword>
<keyword evidence="10" id="KW-0539">Nucleus</keyword>
<evidence type="ECO:0000256" key="10">
    <source>
        <dbReference type="ARBA" id="ARBA00023242"/>
    </source>
</evidence>
<dbReference type="Proteomes" id="UP000694923">
    <property type="component" value="Unplaced"/>
</dbReference>
<evidence type="ECO:0000313" key="11">
    <source>
        <dbReference type="Proteomes" id="UP000694923"/>
    </source>
</evidence>
<reference evidence="12" key="1">
    <citation type="submission" date="2025-08" db="UniProtKB">
        <authorList>
            <consortium name="RefSeq"/>
        </authorList>
    </citation>
    <scope>IDENTIFICATION</scope>
</reference>
<evidence type="ECO:0000256" key="5">
    <source>
        <dbReference type="ARBA" id="ARBA00022763"/>
    </source>
</evidence>
<keyword evidence="5" id="KW-0227">DNA damage</keyword>
<accession>A0ABM0Q497</accession>
<keyword evidence="4" id="KW-0547">Nucleotide-binding</keyword>
<protein>
    <submittedName>
        <fullName evidence="12">Structural maintenance of chromosomes protein 6-like</fullName>
    </submittedName>
</protein>
<organism evidence="11 12">
    <name type="scientific">Galeopterus variegatus</name>
    <name type="common">Malayan flying lemur</name>
    <name type="synonym">Cynocephalus variegatus</name>
    <dbReference type="NCBI Taxonomy" id="482537"/>
    <lineage>
        <taxon>Eukaryota</taxon>
        <taxon>Metazoa</taxon>
        <taxon>Chordata</taxon>
        <taxon>Craniata</taxon>
        <taxon>Vertebrata</taxon>
        <taxon>Euteleostomi</taxon>
        <taxon>Mammalia</taxon>
        <taxon>Eutheria</taxon>
        <taxon>Euarchontoglires</taxon>
        <taxon>Dermoptera</taxon>
        <taxon>Cynocephalidae</taxon>
        <taxon>Galeopterus</taxon>
    </lineage>
</organism>
<gene>
    <name evidence="12" type="primary">LOC103583724</name>
</gene>
<dbReference type="RefSeq" id="XP_008563188.1">
    <property type="nucleotide sequence ID" value="XM_008564966.1"/>
</dbReference>
<evidence type="ECO:0000256" key="2">
    <source>
        <dbReference type="ARBA" id="ARBA00004286"/>
    </source>
</evidence>
<dbReference type="PANTHER" id="PTHR19306">
    <property type="entry name" value="STRUCTURAL MAINTENANCE OF CHROMOSOMES 5,6 SMC5, SMC6"/>
    <property type="match status" value="1"/>
</dbReference>
<evidence type="ECO:0000256" key="1">
    <source>
        <dbReference type="ARBA" id="ARBA00004123"/>
    </source>
</evidence>
<sequence>REELDLRNTLNYNQRQLKELKDSKTDRLKRFGPHVPALLEAIDDAYRKGRFKFKPVGPLGACIRLRDPELALAIESCLKGLLQAYCCHDHKDERVLQSLMKGFYSPGTSRPQIIVSEFQEEMHDVKNRAAVHSEFPSVLTALEIDNVVVANSLIDMRNIESVLLIK</sequence>
<evidence type="ECO:0000256" key="7">
    <source>
        <dbReference type="ARBA" id="ARBA00023054"/>
    </source>
</evidence>
<name>A0ABM0Q497_GALVR</name>
<evidence type="ECO:0000256" key="3">
    <source>
        <dbReference type="ARBA" id="ARBA00022454"/>
    </source>
</evidence>
<dbReference type="PANTHER" id="PTHR19306:SF6">
    <property type="entry name" value="STRUCTURAL MAINTENANCE OF CHROMOSOMES PROTEIN 6"/>
    <property type="match status" value="1"/>
</dbReference>
<comment type="subcellular location">
    <subcellularLocation>
        <location evidence="2">Chromosome</location>
    </subcellularLocation>
    <subcellularLocation>
        <location evidence="1">Nucleus</location>
    </subcellularLocation>
</comment>
<evidence type="ECO:0000313" key="12">
    <source>
        <dbReference type="RefSeq" id="XP_008563188.1"/>
    </source>
</evidence>
<keyword evidence="3" id="KW-0158">Chromosome</keyword>
<keyword evidence="9" id="KW-0234">DNA repair</keyword>
<feature type="non-terminal residue" evidence="12">
    <location>
        <position position="166"/>
    </location>
</feature>
<keyword evidence="6" id="KW-0067">ATP-binding</keyword>
<feature type="non-terminal residue" evidence="12">
    <location>
        <position position="1"/>
    </location>
</feature>
<keyword evidence="7" id="KW-0175">Coiled coil</keyword>